<name>A0A2S8GJS3_9BACT</name>
<dbReference type="AlphaFoldDB" id="A0A2S8GJS3"/>
<evidence type="ECO:0000313" key="2">
    <source>
        <dbReference type="EMBL" id="PQO44698.1"/>
    </source>
</evidence>
<dbReference type="Proteomes" id="UP000237819">
    <property type="component" value="Unassembled WGS sequence"/>
</dbReference>
<proteinExistence type="predicted"/>
<dbReference type="InterPro" id="IPR011446">
    <property type="entry name" value="BBP7"/>
</dbReference>
<evidence type="ECO:0000313" key="3">
    <source>
        <dbReference type="Proteomes" id="UP000237819"/>
    </source>
</evidence>
<evidence type="ECO:0000256" key="1">
    <source>
        <dbReference type="SAM" id="SignalP"/>
    </source>
</evidence>
<comment type="caution">
    <text evidence="2">The sequence shown here is derived from an EMBL/GenBank/DDBJ whole genome shotgun (WGS) entry which is preliminary data.</text>
</comment>
<sequence length="478" mass="51225">MNTFSSRSVRAKIMKPKKLILSTALSAVALFSTQVDAQTPYGPGYPPQAAPAYGAPSGYSAMGGGYAMPYGPMGPAPGYPQTVPAGYQDPSMQAMPPAQYEEYQPGMEYGDSVLETSPYEETVNGAACNSCDLPPRVYGSADLLVMWRKGSNLPPLLTTSAPVDEGVIGAPTTQTLFGGNEQGHALTGMRLTGGLWLDNYQNWSIGGSFMALEREVLGINTTSTQFPVLAFPFYDTNANANSSIVVALPGTGNNAADNTSVNIRKTNNFYVGDTFITKHVFTSHANRVDFLVGYNFARIDDAMAMRTQYTAQQTMGGSVPQGTVVSLADNFLAKNEFNGAEFGLIFDFQDGPFTWRAMGKISVGGMHQRMAISGSRTEDVFGTVDTFNGGVYARDSNIGSYSRDVFCFIPEGSLDLIYALTCNVDLKVGCTYIYVSDVALAQSALPGTINPNGGDPVFNWGSDDYWALGATFGVDFHY</sequence>
<reference evidence="2 3" key="1">
    <citation type="submission" date="2018-02" db="EMBL/GenBank/DDBJ databases">
        <title>Comparative genomes isolates from brazilian mangrove.</title>
        <authorList>
            <person name="Araujo J.E."/>
            <person name="Taketani R.G."/>
            <person name="Silva M.C.P."/>
            <person name="Loureco M.V."/>
            <person name="Andreote F.D."/>
        </authorList>
    </citation>
    <scope>NUCLEOTIDE SEQUENCE [LARGE SCALE GENOMIC DNA]</scope>
    <source>
        <strain evidence="2 3">Nap-Phe MGV</strain>
    </source>
</reference>
<gene>
    <name evidence="2" type="ORF">C5Y93_18210</name>
</gene>
<dbReference type="EMBL" id="PUHZ01000018">
    <property type="protein sequence ID" value="PQO44698.1"/>
    <property type="molecule type" value="Genomic_DNA"/>
</dbReference>
<dbReference type="Pfam" id="PF07585">
    <property type="entry name" value="BBP7"/>
    <property type="match status" value="1"/>
</dbReference>
<accession>A0A2S8GJS3</accession>
<protein>
    <submittedName>
        <fullName evidence="2">Uncharacterized protein</fullName>
    </submittedName>
</protein>
<feature type="signal peptide" evidence="1">
    <location>
        <begin position="1"/>
        <end position="37"/>
    </location>
</feature>
<organism evidence="2 3">
    <name type="scientific">Blastopirellula marina</name>
    <dbReference type="NCBI Taxonomy" id="124"/>
    <lineage>
        <taxon>Bacteria</taxon>
        <taxon>Pseudomonadati</taxon>
        <taxon>Planctomycetota</taxon>
        <taxon>Planctomycetia</taxon>
        <taxon>Pirellulales</taxon>
        <taxon>Pirellulaceae</taxon>
        <taxon>Blastopirellula</taxon>
    </lineage>
</organism>
<keyword evidence="1" id="KW-0732">Signal</keyword>
<feature type="chain" id="PRO_5015472809" evidence="1">
    <location>
        <begin position="38"/>
        <end position="478"/>
    </location>
</feature>